<keyword evidence="1" id="KW-0472">Membrane</keyword>
<dbReference type="Proteomes" id="UP000199126">
    <property type="component" value="Unassembled WGS sequence"/>
</dbReference>
<keyword evidence="1" id="KW-0812">Transmembrane</keyword>
<organism evidence="2 3">
    <name type="scientific">Halogranum amylolyticum</name>
    <dbReference type="NCBI Taxonomy" id="660520"/>
    <lineage>
        <taxon>Archaea</taxon>
        <taxon>Methanobacteriati</taxon>
        <taxon>Methanobacteriota</taxon>
        <taxon>Stenosarchaea group</taxon>
        <taxon>Halobacteria</taxon>
        <taxon>Halobacteriales</taxon>
        <taxon>Haloferacaceae</taxon>
    </lineage>
</organism>
<dbReference type="RefSeq" id="WP_089822421.1">
    <property type="nucleotide sequence ID" value="NZ_FODV01000003.1"/>
</dbReference>
<accession>A0A1H8QMY5</accession>
<evidence type="ECO:0000256" key="1">
    <source>
        <dbReference type="SAM" id="Phobius"/>
    </source>
</evidence>
<evidence type="ECO:0000313" key="2">
    <source>
        <dbReference type="EMBL" id="SEO55605.1"/>
    </source>
</evidence>
<evidence type="ECO:0000313" key="3">
    <source>
        <dbReference type="Proteomes" id="UP000199126"/>
    </source>
</evidence>
<keyword evidence="3" id="KW-1185">Reference proteome</keyword>
<dbReference type="InterPro" id="IPR021683">
    <property type="entry name" value="DUF3267"/>
</dbReference>
<feature type="transmembrane region" description="Helical" evidence="1">
    <location>
        <begin position="20"/>
        <end position="42"/>
    </location>
</feature>
<feature type="transmembrane region" description="Helical" evidence="1">
    <location>
        <begin position="122"/>
        <end position="142"/>
    </location>
</feature>
<feature type="transmembrane region" description="Helical" evidence="1">
    <location>
        <begin position="62"/>
        <end position="83"/>
    </location>
</feature>
<dbReference type="OrthoDB" id="206228at2157"/>
<reference evidence="3" key="1">
    <citation type="submission" date="2016-10" db="EMBL/GenBank/DDBJ databases">
        <authorList>
            <person name="Varghese N."/>
            <person name="Submissions S."/>
        </authorList>
    </citation>
    <scope>NUCLEOTIDE SEQUENCE [LARGE SCALE GENOMIC DNA]</scope>
    <source>
        <strain evidence="3">CGMCC 1.10121</strain>
    </source>
</reference>
<feature type="transmembrane region" description="Helical" evidence="1">
    <location>
        <begin position="262"/>
        <end position="283"/>
    </location>
</feature>
<sequence length="289" mass="29596">MSSRSRSPLITFTVSRQTAVEWTGLGTAGFVVALFVLGGLYTAVTGRLDLAVSVAAENLGSAAVGGLVVLLLSAGTIVVHELLHGVAMKRYGGEPRYGAGVAHFVLPYAYATTDAEFTRNQFIVVALTPLVVITAVGVPLMLLLELPVLLVPLALNVGGAVGDLWMVRLLLRYPADVAVVDDVTGLRVFGDAEHAPVDSPRTVLRSSLVGFGVAVGLCFLAAMLAPIALDVLGVASLSLGPAGTPWSVLQFESGPDGFSTSFGIGGILGLSAVVGLAYGVLVGGRGRTA</sequence>
<feature type="transmembrane region" description="Helical" evidence="1">
    <location>
        <begin position="208"/>
        <end position="229"/>
    </location>
</feature>
<dbReference type="EMBL" id="FODV01000003">
    <property type="protein sequence ID" value="SEO55605.1"/>
    <property type="molecule type" value="Genomic_DNA"/>
</dbReference>
<name>A0A1H8QMY5_9EURY</name>
<proteinExistence type="predicted"/>
<gene>
    <name evidence="2" type="ORF">SAMN04487948_103213</name>
</gene>
<dbReference type="Pfam" id="PF11667">
    <property type="entry name" value="DUF3267"/>
    <property type="match status" value="1"/>
</dbReference>
<keyword evidence="1" id="KW-1133">Transmembrane helix</keyword>
<feature type="transmembrane region" description="Helical" evidence="1">
    <location>
        <begin position="148"/>
        <end position="167"/>
    </location>
</feature>
<dbReference type="AlphaFoldDB" id="A0A1H8QMY5"/>
<protein>
    <submittedName>
        <fullName evidence="2">Putative zincin peptidase</fullName>
    </submittedName>
</protein>